<dbReference type="OrthoDB" id="10452173at2759"/>
<gene>
    <name evidence="2" type="ORF">PanWU01x14_079510</name>
</gene>
<feature type="compositionally biased region" description="Basic residues" evidence="1">
    <location>
        <begin position="17"/>
        <end position="28"/>
    </location>
</feature>
<comment type="caution">
    <text evidence="2">The sequence shown here is derived from an EMBL/GenBank/DDBJ whole genome shotgun (WGS) entry which is preliminary data.</text>
</comment>
<proteinExistence type="predicted"/>
<evidence type="ECO:0000256" key="1">
    <source>
        <dbReference type="SAM" id="MobiDB-lite"/>
    </source>
</evidence>
<evidence type="ECO:0000313" key="2">
    <source>
        <dbReference type="EMBL" id="PON70577.1"/>
    </source>
</evidence>
<protein>
    <submittedName>
        <fullName evidence="2">Uncharacterized protein</fullName>
    </submittedName>
</protein>
<accession>A0A2P5DBB3</accession>
<dbReference type="EMBL" id="JXTB01000049">
    <property type="protein sequence ID" value="PON70577.1"/>
    <property type="molecule type" value="Genomic_DNA"/>
</dbReference>
<name>A0A2P5DBB3_PARAD</name>
<sequence length="119" mass="13227">MFHTQLSSKKPPVKPSRGGHKRVRRLPKSKSPVKVPFPLSPKLARFDKVCFPSNTRQKLYSGEHVKGESIVVTKVGPKRKLVEEPEGVGDNDLKKQKMEVGVILANESVASAQQSRQSQ</sequence>
<dbReference type="Proteomes" id="UP000237105">
    <property type="component" value="Unassembled WGS sequence"/>
</dbReference>
<organism evidence="2 3">
    <name type="scientific">Parasponia andersonii</name>
    <name type="common">Sponia andersonii</name>
    <dbReference type="NCBI Taxonomy" id="3476"/>
    <lineage>
        <taxon>Eukaryota</taxon>
        <taxon>Viridiplantae</taxon>
        <taxon>Streptophyta</taxon>
        <taxon>Embryophyta</taxon>
        <taxon>Tracheophyta</taxon>
        <taxon>Spermatophyta</taxon>
        <taxon>Magnoliopsida</taxon>
        <taxon>eudicotyledons</taxon>
        <taxon>Gunneridae</taxon>
        <taxon>Pentapetalae</taxon>
        <taxon>rosids</taxon>
        <taxon>fabids</taxon>
        <taxon>Rosales</taxon>
        <taxon>Cannabaceae</taxon>
        <taxon>Parasponia</taxon>
    </lineage>
</organism>
<evidence type="ECO:0000313" key="3">
    <source>
        <dbReference type="Proteomes" id="UP000237105"/>
    </source>
</evidence>
<dbReference type="AlphaFoldDB" id="A0A2P5DBB3"/>
<feature type="region of interest" description="Disordered" evidence="1">
    <location>
        <begin position="1"/>
        <end position="35"/>
    </location>
</feature>
<keyword evidence="3" id="KW-1185">Reference proteome</keyword>
<reference evidence="3" key="1">
    <citation type="submission" date="2016-06" db="EMBL/GenBank/DDBJ databases">
        <title>Parallel loss of symbiosis genes in relatives of nitrogen-fixing non-legume Parasponia.</title>
        <authorList>
            <person name="Van Velzen R."/>
            <person name="Holmer R."/>
            <person name="Bu F."/>
            <person name="Rutten L."/>
            <person name="Van Zeijl A."/>
            <person name="Liu W."/>
            <person name="Santuari L."/>
            <person name="Cao Q."/>
            <person name="Sharma T."/>
            <person name="Shen D."/>
            <person name="Roswanjaya Y."/>
            <person name="Wardhani T."/>
            <person name="Kalhor M.S."/>
            <person name="Jansen J."/>
            <person name="Van den Hoogen J."/>
            <person name="Gungor B."/>
            <person name="Hartog M."/>
            <person name="Hontelez J."/>
            <person name="Verver J."/>
            <person name="Yang W.-C."/>
            <person name="Schijlen E."/>
            <person name="Repin R."/>
            <person name="Schilthuizen M."/>
            <person name="Schranz E."/>
            <person name="Heidstra R."/>
            <person name="Miyata K."/>
            <person name="Fedorova E."/>
            <person name="Kohlen W."/>
            <person name="Bisseling T."/>
            <person name="Smit S."/>
            <person name="Geurts R."/>
        </authorList>
    </citation>
    <scope>NUCLEOTIDE SEQUENCE [LARGE SCALE GENOMIC DNA]</scope>
    <source>
        <strain evidence="3">cv. WU1-14</strain>
    </source>
</reference>